<dbReference type="AlphaFoldDB" id="A0A1M5DYV7"/>
<proteinExistence type="predicted"/>
<dbReference type="EMBL" id="FQVT01000002">
    <property type="protein sequence ID" value="SHF72177.1"/>
    <property type="molecule type" value="Genomic_DNA"/>
</dbReference>
<dbReference type="Pfam" id="PF13673">
    <property type="entry name" value="Acetyltransf_10"/>
    <property type="match status" value="1"/>
</dbReference>
<organism evidence="2 3">
    <name type="scientific">Salegentibacter echinorum</name>
    <dbReference type="NCBI Taxonomy" id="1073325"/>
    <lineage>
        <taxon>Bacteria</taxon>
        <taxon>Pseudomonadati</taxon>
        <taxon>Bacteroidota</taxon>
        <taxon>Flavobacteriia</taxon>
        <taxon>Flavobacteriales</taxon>
        <taxon>Flavobacteriaceae</taxon>
        <taxon>Salegentibacter</taxon>
    </lineage>
</organism>
<feature type="domain" description="N-acetyltransferase" evidence="1">
    <location>
        <begin position="6"/>
        <end position="145"/>
    </location>
</feature>
<dbReference type="InterPro" id="IPR016181">
    <property type="entry name" value="Acyl_CoA_acyltransferase"/>
</dbReference>
<dbReference type="CDD" id="cd04301">
    <property type="entry name" value="NAT_SF"/>
    <property type="match status" value="1"/>
</dbReference>
<accession>A0A1M5DYV7</accession>
<evidence type="ECO:0000313" key="3">
    <source>
        <dbReference type="Proteomes" id="UP000183945"/>
    </source>
</evidence>
<protein>
    <submittedName>
        <fullName evidence="2">ElaA protein</fullName>
    </submittedName>
</protein>
<keyword evidence="3" id="KW-1185">Reference proteome</keyword>
<name>A0A1M5DYV7_SALEC</name>
<dbReference type="RefSeq" id="WP_072877203.1">
    <property type="nucleotide sequence ID" value="NZ_FQVT01000002.1"/>
</dbReference>
<reference evidence="3" key="1">
    <citation type="submission" date="2016-11" db="EMBL/GenBank/DDBJ databases">
        <authorList>
            <person name="Varghese N."/>
            <person name="Submissions S."/>
        </authorList>
    </citation>
    <scope>NUCLEOTIDE SEQUENCE [LARGE SCALE GENOMIC DNA]</scope>
    <source>
        <strain evidence="3">DSM 24579</strain>
    </source>
</reference>
<evidence type="ECO:0000313" key="2">
    <source>
        <dbReference type="EMBL" id="SHF72177.1"/>
    </source>
</evidence>
<evidence type="ECO:0000259" key="1">
    <source>
        <dbReference type="PROSITE" id="PS51186"/>
    </source>
</evidence>
<dbReference type="PROSITE" id="PS51186">
    <property type="entry name" value="GNAT"/>
    <property type="match status" value="1"/>
</dbReference>
<dbReference type="SUPFAM" id="SSF55729">
    <property type="entry name" value="Acyl-CoA N-acyltransferases (Nat)"/>
    <property type="match status" value="1"/>
</dbReference>
<gene>
    <name evidence="2" type="ORF">SAMN05444483_102167</name>
</gene>
<dbReference type="GO" id="GO:0016747">
    <property type="term" value="F:acyltransferase activity, transferring groups other than amino-acyl groups"/>
    <property type="evidence" value="ECO:0007669"/>
    <property type="project" value="InterPro"/>
</dbReference>
<dbReference type="InterPro" id="IPR000182">
    <property type="entry name" value="GNAT_dom"/>
</dbReference>
<dbReference type="Proteomes" id="UP000183945">
    <property type="component" value="Unassembled WGS sequence"/>
</dbReference>
<dbReference type="Gene3D" id="3.40.630.30">
    <property type="match status" value="1"/>
</dbReference>
<dbReference type="OrthoDB" id="9796171at2"/>
<dbReference type="STRING" id="1073325.SAMN05444483_102167"/>
<sequence>MVLLIKTFRELSLEELYELLQLRSQIFVVEQDCVYQDIDGKDADALHIIGKKDGKIVGYARCFPPKYYFEEAAIGRVLVKESQRKYGYGHLILKASINAIAKHYKTQEIKLSAQQYLTAFYESHGFMQIGEGYLEDGIPHIAMLK</sequence>